<protein>
    <submittedName>
        <fullName evidence="1">Uncharacterized protein</fullName>
    </submittedName>
</protein>
<name>A0ACB7TUQ4_DIOAL</name>
<dbReference type="Proteomes" id="UP000827976">
    <property type="component" value="Chromosome 20"/>
</dbReference>
<sequence length="216" mass="23700">MPSCRASVPTRVAAHCLPPSGGFDAGRCGRAVRRARRVTVSAREWSRTGCPRRARRRSASDRRGAAPSFGPPSAPDPWARPVACVPLPAAQREHRPRRYNVRSPPGGSAFRRQCCSFPDRPRRLARPPSTRGWFAGSALGFDAHFDRTRGGRRPSPSSPISRDTRKTRPSRVPRRRPPERPSLTPRSQWPGVRCVAATGARLGDALRPSPLTVLPG</sequence>
<proteinExistence type="predicted"/>
<keyword evidence="2" id="KW-1185">Reference proteome</keyword>
<evidence type="ECO:0000313" key="1">
    <source>
        <dbReference type="EMBL" id="KAH7650830.1"/>
    </source>
</evidence>
<comment type="caution">
    <text evidence="1">The sequence shown here is derived from an EMBL/GenBank/DDBJ whole genome shotgun (WGS) entry which is preliminary data.</text>
</comment>
<evidence type="ECO:0000313" key="2">
    <source>
        <dbReference type="Proteomes" id="UP000827976"/>
    </source>
</evidence>
<accession>A0ACB7TUQ4</accession>
<organism evidence="1 2">
    <name type="scientific">Dioscorea alata</name>
    <name type="common">Purple yam</name>
    <dbReference type="NCBI Taxonomy" id="55571"/>
    <lineage>
        <taxon>Eukaryota</taxon>
        <taxon>Viridiplantae</taxon>
        <taxon>Streptophyta</taxon>
        <taxon>Embryophyta</taxon>
        <taxon>Tracheophyta</taxon>
        <taxon>Spermatophyta</taxon>
        <taxon>Magnoliopsida</taxon>
        <taxon>Liliopsida</taxon>
        <taxon>Dioscoreales</taxon>
        <taxon>Dioscoreaceae</taxon>
        <taxon>Dioscorea</taxon>
    </lineage>
</organism>
<gene>
    <name evidence="1" type="ORF">IHE45_20G017300</name>
</gene>
<dbReference type="EMBL" id="CM037030">
    <property type="protein sequence ID" value="KAH7650830.1"/>
    <property type="molecule type" value="Genomic_DNA"/>
</dbReference>
<reference evidence="2" key="1">
    <citation type="journal article" date="2022" name="Nat. Commun.">
        <title>Chromosome evolution and the genetic basis of agronomically important traits in greater yam.</title>
        <authorList>
            <person name="Bredeson J.V."/>
            <person name="Lyons J.B."/>
            <person name="Oniyinde I.O."/>
            <person name="Okereke N.R."/>
            <person name="Kolade O."/>
            <person name="Nnabue I."/>
            <person name="Nwadili C.O."/>
            <person name="Hribova E."/>
            <person name="Parker M."/>
            <person name="Nwogha J."/>
            <person name="Shu S."/>
            <person name="Carlson J."/>
            <person name="Kariba R."/>
            <person name="Muthemba S."/>
            <person name="Knop K."/>
            <person name="Barton G.J."/>
            <person name="Sherwood A.V."/>
            <person name="Lopez-Montes A."/>
            <person name="Asiedu R."/>
            <person name="Jamnadass R."/>
            <person name="Muchugi A."/>
            <person name="Goodstein D."/>
            <person name="Egesi C.N."/>
            <person name="Featherston J."/>
            <person name="Asfaw A."/>
            <person name="Simpson G.G."/>
            <person name="Dolezel J."/>
            <person name="Hendre P.S."/>
            <person name="Van Deynze A."/>
            <person name="Kumar P.L."/>
            <person name="Obidiegwu J.E."/>
            <person name="Bhattacharjee R."/>
            <person name="Rokhsar D.S."/>
        </authorList>
    </citation>
    <scope>NUCLEOTIDE SEQUENCE [LARGE SCALE GENOMIC DNA]</scope>
    <source>
        <strain evidence="2">cv. TDa95/00328</strain>
    </source>
</reference>